<feature type="signal peptide" evidence="2">
    <location>
        <begin position="1"/>
        <end position="16"/>
    </location>
</feature>
<dbReference type="RefSeq" id="XP_007867855.1">
    <property type="nucleotide sequence ID" value="XM_007869664.1"/>
</dbReference>
<proteinExistence type="predicted"/>
<accession>S7RH31</accession>
<keyword evidence="1" id="KW-0472">Membrane</keyword>
<feature type="transmembrane region" description="Helical" evidence="1">
    <location>
        <begin position="50"/>
        <end position="69"/>
    </location>
</feature>
<dbReference type="Proteomes" id="UP000030669">
    <property type="component" value="Unassembled WGS sequence"/>
</dbReference>
<feature type="chain" id="PRO_5004544214" evidence="2">
    <location>
        <begin position="17"/>
        <end position="208"/>
    </location>
</feature>
<name>S7RH31_GLOTA</name>
<keyword evidence="1" id="KW-0812">Transmembrane</keyword>
<gene>
    <name evidence="3" type="ORF">GLOTRDRAFT_130873</name>
</gene>
<sequence>MLIALATVLAAVSCWAILGGTTSAASKESGCHIDTSLDAGIHQATAWEALFIYDVFVFVLTVLRTWRAPSMHLRSLTGRVSLVRVLLRDGAIYFTVMAAANLANILTFYLADDALRGVLSTFASSISVVMASRLMLNLYQAAEPPESNSRDISWAPPSTGTMSISIRLVSPRTPRLGPRLESQRGIEDVELRDIGEVRRDPECAVDRR</sequence>
<keyword evidence="1" id="KW-1133">Transmembrane helix</keyword>
<evidence type="ECO:0000256" key="1">
    <source>
        <dbReference type="SAM" id="Phobius"/>
    </source>
</evidence>
<dbReference type="OrthoDB" id="2686513at2759"/>
<reference evidence="3 4" key="1">
    <citation type="journal article" date="2012" name="Science">
        <title>The Paleozoic origin of enzymatic lignin decomposition reconstructed from 31 fungal genomes.</title>
        <authorList>
            <person name="Floudas D."/>
            <person name="Binder M."/>
            <person name="Riley R."/>
            <person name="Barry K."/>
            <person name="Blanchette R.A."/>
            <person name="Henrissat B."/>
            <person name="Martinez A.T."/>
            <person name="Otillar R."/>
            <person name="Spatafora J.W."/>
            <person name="Yadav J.S."/>
            <person name="Aerts A."/>
            <person name="Benoit I."/>
            <person name="Boyd A."/>
            <person name="Carlson A."/>
            <person name="Copeland A."/>
            <person name="Coutinho P.M."/>
            <person name="de Vries R.P."/>
            <person name="Ferreira P."/>
            <person name="Findley K."/>
            <person name="Foster B."/>
            <person name="Gaskell J."/>
            <person name="Glotzer D."/>
            <person name="Gorecki P."/>
            <person name="Heitman J."/>
            <person name="Hesse C."/>
            <person name="Hori C."/>
            <person name="Igarashi K."/>
            <person name="Jurgens J.A."/>
            <person name="Kallen N."/>
            <person name="Kersten P."/>
            <person name="Kohler A."/>
            <person name="Kuees U."/>
            <person name="Kumar T.K.A."/>
            <person name="Kuo A."/>
            <person name="LaButti K."/>
            <person name="Larrondo L.F."/>
            <person name="Lindquist E."/>
            <person name="Ling A."/>
            <person name="Lombard V."/>
            <person name="Lucas S."/>
            <person name="Lundell T."/>
            <person name="Martin R."/>
            <person name="McLaughlin D.J."/>
            <person name="Morgenstern I."/>
            <person name="Morin E."/>
            <person name="Murat C."/>
            <person name="Nagy L.G."/>
            <person name="Nolan M."/>
            <person name="Ohm R.A."/>
            <person name="Patyshakuliyeva A."/>
            <person name="Rokas A."/>
            <person name="Ruiz-Duenas F.J."/>
            <person name="Sabat G."/>
            <person name="Salamov A."/>
            <person name="Samejima M."/>
            <person name="Schmutz J."/>
            <person name="Slot J.C."/>
            <person name="St John F."/>
            <person name="Stenlid J."/>
            <person name="Sun H."/>
            <person name="Sun S."/>
            <person name="Syed K."/>
            <person name="Tsang A."/>
            <person name="Wiebenga A."/>
            <person name="Young D."/>
            <person name="Pisabarro A."/>
            <person name="Eastwood D.C."/>
            <person name="Martin F."/>
            <person name="Cullen D."/>
            <person name="Grigoriev I.V."/>
            <person name="Hibbett D.S."/>
        </authorList>
    </citation>
    <scope>NUCLEOTIDE SEQUENCE [LARGE SCALE GENOMIC DNA]</scope>
    <source>
        <strain evidence="3 4">ATCC 11539</strain>
    </source>
</reference>
<dbReference type="HOGENOM" id="CLU_1321011_0_0_1"/>
<protein>
    <submittedName>
        <fullName evidence="3">Uncharacterized protein</fullName>
    </submittedName>
</protein>
<dbReference type="EMBL" id="KB469305">
    <property type="protein sequence ID" value="EPQ53530.1"/>
    <property type="molecule type" value="Genomic_DNA"/>
</dbReference>
<evidence type="ECO:0000313" key="3">
    <source>
        <dbReference type="EMBL" id="EPQ53530.1"/>
    </source>
</evidence>
<dbReference type="GeneID" id="19302181"/>
<organism evidence="3 4">
    <name type="scientific">Gloeophyllum trabeum (strain ATCC 11539 / FP-39264 / Madison 617)</name>
    <name type="common">Brown rot fungus</name>
    <dbReference type="NCBI Taxonomy" id="670483"/>
    <lineage>
        <taxon>Eukaryota</taxon>
        <taxon>Fungi</taxon>
        <taxon>Dikarya</taxon>
        <taxon>Basidiomycota</taxon>
        <taxon>Agaricomycotina</taxon>
        <taxon>Agaricomycetes</taxon>
        <taxon>Gloeophyllales</taxon>
        <taxon>Gloeophyllaceae</taxon>
        <taxon>Gloeophyllum</taxon>
    </lineage>
</organism>
<dbReference type="AlphaFoldDB" id="S7RH31"/>
<evidence type="ECO:0000256" key="2">
    <source>
        <dbReference type="SAM" id="SignalP"/>
    </source>
</evidence>
<dbReference type="KEGG" id="gtr:GLOTRDRAFT_130873"/>
<feature type="transmembrane region" description="Helical" evidence="1">
    <location>
        <begin position="90"/>
        <end position="111"/>
    </location>
</feature>
<keyword evidence="4" id="KW-1185">Reference proteome</keyword>
<keyword evidence="2" id="KW-0732">Signal</keyword>
<evidence type="ECO:0000313" key="4">
    <source>
        <dbReference type="Proteomes" id="UP000030669"/>
    </source>
</evidence>